<dbReference type="InterPro" id="IPR002347">
    <property type="entry name" value="SDR_fam"/>
</dbReference>
<evidence type="ECO:0000313" key="4">
    <source>
        <dbReference type="EMBL" id="KKQ86193.1"/>
    </source>
</evidence>
<organism evidence="4 5">
    <name type="scientific">Candidatus Woesebacteria bacterium GW2011_GWB1_38_8</name>
    <dbReference type="NCBI Taxonomy" id="1618570"/>
    <lineage>
        <taxon>Bacteria</taxon>
        <taxon>Candidatus Woeseibacteriota</taxon>
    </lineage>
</organism>
<reference evidence="4 5" key="1">
    <citation type="journal article" date="2015" name="Nature">
        <title>rRNA introns, odd ribosomes, and small enigmatic genomes across a large radiation of phyla.</title>
        <authorList>
            <person name="Brown C.T."/>
            <person name="Hug L.A."/>
            <person name="Thomas B.C."/>
            <person name="Sharon I."/>
            <person name="Castelle C.J."/>
            <person name="Singh A."/>
            <person name="Wilkins M.J."/>
            <person name="Williams K.H."/>
            <person name="Banfield J.F."/>
        </authorList>
    </citation>
    <scope>NUCLEOTIDE SEQUENCE [LARGE SCALE GENOMIC DNA]</scope>
</reference>
<name>A0A0G0L2K2_9BACT</name>
<evidence type="ECO:0008006" key="6">
    <source>
        <dbReference type="Google" id="ProtNLM"/>
    </source>
</evidence>
<dbReference type="PANTHER" id="PTHR44196:SF1">
    <property type="entry name" value="DEHYDROGENASE_REDUCTASE SDR FAMILY MEMBER 7B"/>
    <property type="match status" value="1"/>
</dbReference>
<dbReference type="PROSITE" id="PS00061">
    <property type="entry name" value="ADH_SHORT"/>
    <property type="match status" value="1"/>
</dbReference>
<dbReference type="GO" id="GO:0016020">
    <property type="term" value="C:membrane"/>
    <property type="evidence" value="ECO:0007669"/>
    <property type="project" value="TreeGrafter"/>
</dbReference>
<proteinExistence type="inferred from homology"/>
<dbReference type="AlphaFoldDB" id="A0A0G0L2K2"/>
<dbReference type="PRINTS" id="PR00080">
    <property type="entry name" value="SDRFAMILY"/>
</dbReference>
<dbReference type="Gene3D" id="3.40.50.720">
    <property type="entry name" value="NAD(P)-binding Rossmann-like Domain"/>
    <property type="match status" value="1"/>
</dbReference>
<dbReference type="InterPro" id="IPR020904">
    <property type="entry name" value="Sc_DH/Rdtase_CS"/>
</dbReference>
<protein>
    <recommendedName>
        <fullName evidence="6">Short-chain dehydrogenase/reductase SDR</fullName>
    </recommendedName>
</protein>
<dbReference type="PRINTS" id="PR00081">
    <property type="entry name" value="GDHRDH"/>
</dbReference>
<gene>
    <name evidence="4" type="ORF">UT08_C0001G0059</name>
</gene>
<comment type="caution">
    <text evidence="4">The sequence shown here is derived from an EMBL/GenBank/DDBJ whole genome shotgun (WGS) entry which is preliminary data.</text>
</comment>
<dbReference type="EMBL" id="LBVL01000001">
    <property type="protein sequence ID" value="KKQ86193.1"/>
    <property type="molecule type" value="Genomic_DNA"/>
</dbReference>
<dbReference type="PANTHER" id="PTHR44196">
    <property type="entry name" value="DEHYDROGENASE/REDUCTASE SDR FAMILY MEMBER 7B"/>
    <property type="match status" value="1"/>
</dbReference>
<sequence length="248" mass="27463">MELKGKIAVIAGASGGIGREISKALAKEGTHVFLVARREDILEALKRDIEKKGGKANVYLADLTNEESVTHLGRFIGDNFGKVDILFNAAGIGVYKNFSDLSFDEWKKSFAVNVDAAFLVTNKLLPLLSKSEKAYVISIGSGMGKVALSGRSAYCASKFALRGMMLSLAKEFKRSNIKFVLLTLGSVLTAFGPLSLEKKIEKQKKGKKYLDPTWLAEHIVTKIKHDSFEPETPIYPRHYFEESKKDKR</sequence>
<evidence type="ECO:0000256" key="3">
    <source>
        <dbReference type="RuleBase" id="RU000363"/>
    </source>
</evidence>
<dbReference type="InterPro" id="IPR036291">
    <property type="entry name" value="NAD(P)-bd_dom_sf"/>
</dbReference>
<dbReference type="SUPFAM" id="SSF51735">
    <property type="entry name" value="NAD(P)-binding Rossmann-fold domains"/>
    <property type="match status" value="1"/>
</dbReference>
<keyword evidence="2" id="KW-0560">Oxidoreductase</keyword>
<accession>A0A0G0L2K2</accession>
<dbReference type="GO" id="GO:0016491">
    <property type="term" value="F:oxidoreductase activity"/>
    <property type="evidence" value="ECO:0007669"/>
    <property type="project" value="UniProtKB-KW"/>
</dbReference>
<dbReference type="CDD" id="cd05233">
    <property type="entry name" value="SDR_c"/>
    <property type="match status" value="1"/>
</dbReference>
<dbReference type="STRING" id="1618570.UT08_C0001G0059"/>
<evidence type="ECO:0000256" key="1">
    <source>
        <dbReference type="ARBA" id="ARBA00006484"/>
    </source>
</evidence>
<evidence type="ECO:0000313" key="5">
    <source>
        <dbReference type="Proteomes" id="UP000034081"/>
    </source>
</evidence>
<dbReference type="Pfam" id="PF00106">
    <property type="entry name" value="adh_short"/>
    <property type="match status" value="1"/>
</dbReference>
<comment type="similarity">
    <text evidence="1 3">Belongs to the short-chain dehydrogenases/reductases (SDR) family.</text>
</comment>
<dbReference type="Proteomes" id="UP000034081">
    <property type="component" value="Unassembled WGS sequence"/>
</dbReference>
<evidence type="ECO:0000256" key="2">
    <source>
        <dbReference type="ARBA" id="ARBA00023002"/>
    </source>
</evidence>